<sequence>MFHERANCAVFNLYNVHFVHITMSPRIQCEQLIHVAPLITVTIPTLCGRFIVHRGSPNNESIGHNCASSQLYLETILSFVTIAMKLTA</sequence>
<reference evidence="1" key="1">
    <citation type="journal article" date="1991" name="Yeast">
        <title>The DNA sequencing of the 17 kb HindIII fragment spanning the LEU1 and ATE1 loci on chromosome VII from Saccharomyces cerevisiae reveals the PDR6 gene, a new member of the genetic network controlling pleiotropic drug resistance.</title>
        <authorList>
            <person name="Chen W."/>
            <person name="Balzi E."/>
            <person name="Capieaux E."/>
            <person name="Choder M."/>
            <person name="Goffeau A."/>
        </authorList>
    </citation>
    <scope>NUCLEOTIDE SEQUENCE</scope>
</reference>
<gene>
    <name evidence="1" type="primary">YGL029</name>
</gene>
<dbReference type="EMBL" id="S58126">
    <property type="protein sequence ID" value="AAD13905.1"/>
    <property type="molecule type" value="Genomic_DNA"/>
</dbReference>
<name>E9P9Y1_YEASX</name>
<accession>E9P9Y1</accession>
<proteinExistence type="predicted"/>
<dbReference type="AlphaFoldDB" id="E9P9Y1"/>
<protein>
    <submittedName>
        <fullName evidence="1">YGL029 protein</fullName>
    </submittedName>
</protein>
<evidence type="ECO:0000313" key="1">
    <source>
        <dbReference type="EMBL" id="AAD13905.1"/>
    </source>
</evidence>
<organism evidence="1">
    <name type="scientific">Saccharomyces cerevisiae</name>
    <name type="common">Baker's yeast</name>
    <dbReference type="NCBI Taxonomy" id="4932"/>
    <lineage>
        <taxon>Eukaryota</taxon>
        <taxon>Fungi</taxon>
        <taxon>Dikarya</taxon>
        <taxon>Ascomycota</taxon>
        <taxon>Saccharomycotina</taxon>
        <taxon>Saccharomycetes</taxon>
        <taxon>Saccharomycetales</taxon>
        <taxon>Saccharomycetaceae</taxon>
        <taxon>Saccharomyces</taxon>
    </lineage>
</organism>